<proteinExistence type="predicted"/>
<evidence type="ECO:0000313" key="3">
    <source>
        <dbReference type="EMBL" id="ODR96747.1"/>
    </source>
</evidence>
<dbReference type="RefSeq" id="WP_083239368.1">
    <property type="nucleotide sequence ID" value="NZ_LPWF01000028.1"/>
</dbReference>
<dbReference type="OrthoDB" id="7678100at2"/>
<dbReference type="EMBL" id="LPWF01000028">
    <property type="protein sequence ID" value="ODR96747.1"/>
    <property type="molecule type" value="Genomic_DNA"/>
</dbReference>
<accession>A0A1E3VTA2</accession>
<reference evidence="3 4" key="1">
    <citation type="journal article" date="2016" name="Environ. Microbiol.">
        <title>New Methyloceanibacter diversity from North Sea sediments includes methanotroph containing solely the soluble methane monooxygenase.</title>
        <authorList>
            <person name="Vekeman B."/>
            <person name="Kerckhof F.M."/>
            <person name="Cremers G."/>
            <person name="de Vos P."/>
            <person name="Vandamme P."/>
            <person name="Boon N."/>
            <person name="Op den Camp H.J."/>
            <person name="Heylen K."/>
        </authorList>
    </citation>
    <scope>NUCLEOTIDE SEQUENCE [LARGE SCALE GENOMIC DNA]</scope>
    <source>
        <strain evidence="3 4">R-67175</strain>
    </source>
</reference>
<name>A0A1E3VTA2_9HYPH</name>
<dbReference type="AlphaFoldDB" id="A0A1E3VTA2"/>
<evidence type="ECO:0000256" key="1">
    <source>
        <dbReference type="SAM" id="MobiDB-lite"/>
    </source>
</evidence>
<dbReference type="Proteomes" id="UP000094472">
    <property type="component" value="Unassembled WGS sequence"/>
</dbReference>
<feature type="domain" description="Phasin" evidence="2">
    <location>
        <begin position="10"/>
        <end position="90"/>
    </location>
</feature>
<gene>
    <name evidence="3" type="ORF">AUC69_14250</name>
</gene>
<dbReference type="STRING" id="1774969.AUC69_14250"/>
<dbReference type="Pfam" id="PF09361">
    <property type="entry name" value="Phasin_2"/>
    <property type="match status" value="1"/>
</dbReference>
<feature type="compositionally biased region" description="Basic residues" evidence="1">
    <location>
        <begin position="109"/>
        <end position="120"/>
    </location>
</feature>
<evidence type="ECO:0000259" key="2">
    <source>
        <dbReference type="Pfam" id="PF09361"/>
    </source>
</evidence>
<evidence type="ECO:0000313" key="4">
    <source>
        <dbReference type="Proteomes" id="UP000094472"/>
    </source>
</evidence>
<protein>
    <recommendedName>
        <fullName evidence="2">Phasin domain-containing protein</fullName>
    </recommendedName>
</protein>
<keyword evidence="4" id="KW-1185">Reference proteome</keyword>
<sequence length="152" mass="17235">MFDYSKASNEFQKLGKDNYDAMVRSYGELNRGFQDIGAQITGYSKQAFAEATRTFEKLVGAKSLEHVIEIQSQYAKTAFDNWVAEARRSARSSPPSAVTPISRLSRLWPRPRRRPSRRPRNAIERFGKKRPGVKAPGFFVAFCGRAQITTRA</sequence>
<feature type="region of interest" description="Disordered" evidence="1">
    <location>
        <begin position="88"/>
        <end position="127"/>
    </location>
</feature>
<dbReference type="InterPro" id="IPR018968">
    <property type="entry name" value="Phasin"/>
</dbReference>
<feature type="compositionally biased region" description="Low complexity" evidence="1">
    <location>
        <begin position="91"/>
        <end position="108"/>
    </location>
</feature>
<comment type="caution">
    <text evidence="3">The sequence shown here is derived from an EMBL/GenBank/DDBJ whole genome shotgun (WGS) entry which is preliminary data.</text>
</comment>
<organism evidence="3 4">
    <name type="scientific">Methyloceanibacter superfactus</name>
    <dbReference type="NCBI Taxonomy" id="1774969"/>
    <lineage>
        <taxon>Bacteria</taxon>
        <taxon>Pseudomonadati</taxon>
        <taxon>Pseudomonadota</taxon>
        <taxon>Alphaproteobacteria</taxon>
        <taxon>Hyphomicrobiales</taxon>
        <taxon>Hyphomicrobiaceae</taxon>
        <taxon>Methyloceanibacter</taxon>
    </lineage>
</organism>